<dbReference type="EMBL" id="EQ975956">
    <property type="protein sequence ID" value="EEF27020.1"/>
    <property type="molecule type" value="Genomic_DNA"/>
</dbReference>
<organism evidence="2 3">
    <name type="scientific">Ricinus communis</name>
    <name type="common">Castor bean</name>
    <dbReference type="NCBI Taxonomy" id="3988"/>
    <lineage>
        <taxon>Eukaryota</taxon>
        <taxon>Viridiplantae</taxon>
        <taxon>Streptophyta</taxon>
        <taxon>Embryophyta</taxon>
        <taxon>Tracheophyta</taxon>
        <taxon>Spermatophyta</taxon>
        <taxon>Magnoliopsida</taxon>
        <taxon>eudicotyledons</taxon>
        <taxon>Gunneridae</taxon>
        <taxon>Pentapetalae</taxon>
        <taxon>rosids</taxon>
        <taxon>fabids</taxon>
        <taxon>Malpighiales</taxon>
        <taxon>Euphorbiaceae</taxon>
        <taxon>Acalyphoideae</taxon>
        <taxon>Acalypheae</taxon>
        <taxon>Ricinus</taxon>
    </lineage>
</organism>
<evidence type="ECO:0000256" key="1">
    <source>
        <dbReference type="SAM" id="MobiDB-lite"/>
    </source>
</evidence>
<protein>
    <submittedName>
        <fullName evidence="2">Uncharacterized protein</fullName>
    </submittedName>
</protein>
<name>B9TAU4_RICCO</name>
<gene>
    <name evidence="2" type="ORF">RCOM_0093480</name>
</gene>
<feature type="compositionally biased region" description="Basic and acidic residues" evidence="1">
    <location>
        <begin position="134"/>
        <end position="147"/>
    </location>
</feature>
<sequence length="212" mass="23316">MAVRPLRLTHRRCHVCGGLVLVYRAHQHGLVIRLTAADPLPVRRRRRMLLPCQLGHRRGSLSATRACTRQILSDLHGLSGQCGRLRNGGADGGLSRLARHLPHSCLRGHDRGRDPVAGAEKRYGRTTGKKRRASKESTARAGQESHRLAPHRHLVLYQHRLYRDDLLDAFLSVEGVSDRSAAYRHRIGDPLSAGVSGHQCSGLAAGQARQGA</sequence>
<keyword evidence="3" id="KW-1185">Reference proteome</keyword>
<dbReference type="InParanoid" id="B9TAU4"/>
<feature type="compositionally biased region" description="Basic and acidic residues" evidence="1">
    <location>
        <begin position="107"/>
        <end position="123"/>
    </location>
</feature>
<evidence type="ECO:0000313" key="2">
    <source>
        <dbReference type="EMBL" id="EEF27020.1"/>
    </source>
</evidence>
<evidence type="ECO:0000313" key="3">
    <source>
        <dbReference type="Proteomes" id="UP000008311"/>
    </source>
</evidence>
<dbReference type="Proteomes" id="UP000008311">
    <property type="component" value="Unassembled WGS sequence"/>
</dbReference>
<reference evidence="3" key="1">
    <citation type="journal article" date="2010" name="Nat. Biotechnol.">
        <title>Draft genome sequence of the oilseed species Ricinus communis.</title>
        <authorList>
            <person name="Chan A.P."/>
            <person name="Crabtree J."/>
            <person name="Zhao Q."/>
            <person name="Lorenzi H."/>
            <person name="Orvis J."/>
            <person name="Puiu D."/>
            <person name="Melake-Berhan A."/>
            <person name="Jones K.M."/>
            <person name="Redman J."/>
            <person name="Chen G."/>
            <person name="Cahoon E.B."/>
            <person name="Gedil M."/>
            <person name="Stanke M."/>
            <person name="Haas B.J."/>
            <person name="Wortman J.R."/>
            <person name="Fraser-Liggett C.M."/>
            <person name="Ravel J."/>
            <person name="Rabinowicz P.D."/>
        </authorList>
    </citation>
    <scope>NUCLEOTIDE SEQUENCE [LARGE SCALE GENOMIC DNA]</scope>
    <source>
        <strain evidence="3">cv. Hale</strain>
    </source>
</reference>
<feature type="region of interest" description="Disordered" evidence="1">
    <location>
        <begin position="105"/>
        <end position="147"/>
    </location>
</feature>
<accession>B9TAU4</accession>
<proteinExistence type="predicted"/>
<dbReference type="AlphaFoldDB" id="B9TAU4"/>